<feature type="compositionally biased region" description="Acidic residues" evidence="1">
    <location>
        <begin position="69"/>
        <end position="79"/>
    </location>
</feature>
<accession>A0A1X7U1T0</accession>
<dbReference type="EnsemblMetazoa" id="Aqu2.1.21374_001">
    <property type="protein sequence ID" value="Aqu2.1.21374_001"/>
    <property type="gene ID" value="Aqu2.1.21374"/>
</dbReference>
<sequence>MWLQKEAKTENNGRQIPAAAPRGFRPTNKKQLLSESSDSESETTTYKKQKAKKFKDKGASPRKLQLELYSDEPEDESENEGGNSEPPLHKILKV</sequence>
<evidence type="ECO:0000256" key="1">
    <source>
        <dbReference type="SAM" id="MobiDB-lite"/>
    </source>
</evidence>
<organism evidence="2">
    <name type="scientific">Amphimedon queenslandica</name>
    <name type="common">Sponge</name>
    <dbReference type="NCBI Taxonomy" id="400682"/>
    <lineage>
        <taxon>Eukaryota</taxon>
        <taxon>Metazoa</taxon>
        <taxon>Porifera</taxon>
        <taxon>Demospongiae</taxon>
        <taxon>Heteroscleromorpha</taxon>
        <taxon>Haplosclerida</taxon>
        <taxon>Niphatidae</taxon>
        <taxon>Amphimedon</taxon>
    </lineage>
</organism>
<evidence type="ECO:0000313" key="2">
    <source>
        <dbReference type="EnsemblMetazoa" id="Aqu2.1.21374_001"/>
    </source>
</evidence>
<proteinExistence type="predicted"/>
<protein>
    <submittedName>
        <fullName evidence="2">Uncharacterized protein</fullName>
    </submittedName>
</protein>
<dbReference type="InParanoid" id="A0A1X7U1T0"/>
<name>A0A1X7U1T0_AMPQE</name>
<reference evidence="2" key="1">
    <citation type="submission" date="2017-05" db="UniProtKB">
        <authorList>
            <consortium name="EnsemblMetazoa"/>
        </authorList>
    </citation>
    <scope>IDENTIFICATION</scope>
</reference>
<dbReference type="AlphaFoldDB" id="A0A1X7U1T0"/>
<feature type="region of interest" description="Disordered" evidence="1">
    <location>
        <begin position="1"/>
        <end position="94"/>
    </location>
</feature>
<feature type="compositionally biased region" description="Basic and acidic residues" evidence="1">
    <location>
        <begin position="1"/>
        <end position="11"/>
    </location>
</feature>